<feature type="transmembrane region" description="Helical" evidence="3">
    <location>
        <begin position="15"/>
        <end position="33"/>
    </location>
</feature>
<dbReference type="Gene3D" id="3.40.1090.10">
    <property type="entry name" value="Cytosolic phospholipase A2 catalytic domain"/>
    <property type="match status" value="1"/>
</dbReference>
<evidence type="ECO:0000313" key="5">
    <source>
        <dbReference type="EMBL" id="AFZ19306.1"/>
    </source>
</evidence>
<keyword evidence="3" id="KW-0812">Transmembrane</keyword>
<evidence type="ECO:0000256" key="2">
    <source>
        <dbReference type="PROSITE-ProRule" id="PRU01161"/>
    </source>
</evidence>
<name>K9WHM0_9CYAN</name>
<evidence type="ECO:0000259" key="4">
    <source>
        <dbReference type="PROSITE" id="PS51635"/>
    </source>
</evidence>
<accession>K9WHM0</accession>
<proteinExistence type="predicted"/>
<dbReference type="KEGG" id="mic:Mic7113_3582"/>
<dbReference type="PATRIC" id="fig|1173027.3.peg.3939"/>
<gene>
    <name evidence="5" type="ORF">Mic7113_3582</name>
</gene>
<keyword evidence="3" id="KW-1133">Transmembrane helix</keyword>
<dbReference type="Pfam" id="PF11856">
    <property type="entry name" value="DUF3376"/>
    <property type="match status" value="1"/>
</dbReference>
<feature type="short sequence motif" description="DGA/G" evidence="2">
    <location>
        <begin position="281"/>
        <end position="283"/>
    </location>
</feature>
<feature type="transmembrane region" description="Helical" evidence="3">
    <location>
        <begin position="949"/>
        <end position="970"/>
    </location>
</feature>
<dbReference type="GO" id="GO:0016787">
    <property type="term" value="F:hydrolase activity"/>
    <property type="evidence" value="ECO:0007669"/>
    <property type="project" value="UniProtKB-UniRule"/>
</dbReference>
<organism evidence="5 6">
    <name type="scientific">Allocoleopsis franciscana PCC 7113</name>
    <dbReference type="NCBI Taxonomy" id="1173027"/>
    <lineage>
        <taxon>Bacteria</taxon>
        <taxon>Bacillati</taxon>
        <taxon>Cyanobacteriota</taxon>
        <taxon>Cyanophyceae</taxon>
        <taxon>Coleofasciculales</taxon>
        <taxon>Coleofasciculaceae</taxon>
        <taxon>Allocoleopsis</taxon>
        <taxon>Allocoleopsis franciscana</taxon>
    </lineage>
</organism>
<dbReference type="RefSeq" id="WP_015183448.1">
    <property type="nucleotide sequence ID" value="NC_019738.1"/>
</dbReference>
<feature type="active site" description="Proton acceptor" evidence="2">
    <location>
        <position position="281"/>
    </location>
</feature>
<dbReference type="Proteomes" id="UP000010471">
    <property type="component" value="Chromosome"/>
</dbReference>
<keyword evidence="2" id="KW-0442">Lipid degradation</keyword>
<comment type="caution">
    <text evidence="2">Lacks conserved residue(s) required for the propagation of feature annotation.</text>
</comment>
<keyword evidence="6" id="KW-1185">Reference proteome</keyword>
<dbReference type="NCBIfam" id="TIGR03607">
    <property type="entry name" value="patatin-like protein"/>
    <property type="match status" value="1"/>
</dbReference>
<dbReference type="STRING" id="1173027.Mic7113_3582"/>
<feature type="transmembrane region" description="Helical" evidence="3">
    <location>
        <begin position="1013"/>
        <end position="1031"/>
    </location>
</feature>
<reference evidence="5 6" key="1">
    <citation type="submission" date="2012-06" db="EMBL/GenBank/DDBJ databases">
        <title>Finished chromosome of genome of Microcoleus sp. PCC 7113.</title>
        <authorList>
            <consortium name="US DOE Joint Genome Institute"/>
            <person name="Gugger M."/>
            <person name="Coursin T."/>
            <person name="Rippka R."/>
            <person name="Tandeau De Marsac N."/>
            <person name="Huntemann M."/>
            <person name="Wei C.-L."/>
            <person name="Han J."/>
            <person name="Detter J.C."/>
            <person name="Han C."/>
            <person name="Tapia R."/>
            <person name="Chen A."/>
            <person name="Kyrpides N."/>
            <person name="Mavromatis K."/>
            <person name="Markowitz V."/>
            <person name="Szeto E."/>
            <person name="Ivanova N."/>
            <person name="Pagani I."/>
            <person name="Pati A."/>
            <person name="Goodwin L."/>
            <person name="Nordberg H.P."/>
            <person name="Cantor M.N."/>
            <person name="Hua S.X."/>
            <person name="Woyke T."/>
            <person name="Kerfeld C.A."/>
        </authorList>
    </citation>
    <scope>NUCLEOTIDE SEQUENCE [LARGE SCALE GENOMIC DNA]</scope>
    <source>
        <strain evidence="5 6">PCC 7113</strain>
    </source>
</reference>
<dbReference type="eggNOG" id="COG1752">
    <property type="taxonomic scope" value="Bacteria"/>
</dbReference>
<keyword evidence="2" id="KW-0378">Hydrolase</keyword>
<dbReference type="Pfam" id="PF01734">
    <property type="entry name" value="Patatin"/>
    <property type="match status" value="1"/>
</dbReference>
<dbReference type="InterPro" id="IPR019894">
    <property type="entry name" value="Patatin-related_protein"/>
</dbReference>
<sequence>MSDYTFKKPNFRREIRLGLVVYGGVSLAIYMNGVCREFYNAVRGRGIYKLIKALTDSDIVVDIISGTSAGGINGVLLSYALANSNLREVVDFADFADIWRESGDILKLLREPSATGTKVESVLNGEDYYQNQLKEAFEKGYYNKRSAPPGEWVSDFNELDLFVTGTDVLGRIYKTFDDTGSVIEIKDHRAVFQLKHRRGRKEPFNLKNNQDLIPVFPEETCQALAKLCRITSCFPVAFPVVEVELKGNNRIDQKLVEWGQLDQREFVNHPQIPGYQLYFIDGGVLDNRPFSYTIKEMYYRTINRPVDRKLFYIDPSPDRFIDEDDFKNIKKPNTLQILQESLIGIPMYESIGNDLEAIKSHNEKVRRYKTLLADTQTPTDSAMATLEAIDIEETIYLRSRLISLRDRVLPLVLRMEQDFRINSEKKAYLDKAANILTDQITGEKEKAKQDKIRQAFEKQIRNLDIEYSLRKHFYLIQILCQRLETESNLIEYQKLRYLSESISRQIKLLEVIRAALNQLLSKPIVSDSFYQLLAQSKPDNQMRGIFYERLLRLHRFLLDAVGLDNFLPDTGSDLEEVSANIFQNLPLKATEPFYNEWLSQSRISSILLQFKQKINKLQSEQEIEQRIWKNSAFNYDYQENEYFETILRKVELASESLIATSQLIAQEEILASFQQFRYLDKVLYPFEYLMNLTEKELIETIRISPNDAKLGLGEGKTLEDKLAGDTLFAFGGFFKKSWRSNDILWGRLDGLNRIFEALLTPESVKKFPEFLERQGNCRRGTLEFESFTDNYLEFLLDESLPNILETQRNPIISYLKKLAYPEKLTEQQLQLTIDGLLRILVLEGHREIVSADLSNVLQDEIAEQLNWNRQRLKPNTSASNQGKLTRIEEEERPQYYPVAGYFERRVSALAAARLAEEAIINLSQGNSERFFREKYNVGQETVFDSIPRIILANILTQFALVLRNVVLTALGKRASILRKSLTYNIFDKSLQLFYGWLQFTGPLAVQTSKYRPIFLLFQLILLLVAIAGVAIVVWKSWVWVMIAISATLLFWLLEIIRKTSSRRS</sequence>
<feature type="domain" description="PNPLA" evidence="4">
    <location>
        <begin position="19"/>
        <end position="294"/>
    </location>
</feature>
<keyword evidence="3" id="KW-0472">Membrane</keyword>
<dbReference type="InterPro" id="IPR002641">
    <property type="entry name" value="PNPLA_dom"/>
</dbReference>
<dbReference type="EMBL" id="CP003630">
    <property type="protein sequence ID" value="AFZ19306.1"/>
    <property type="molecule type" value="Genomic_DNA"/>
</dbReference>
<dbReference type="InterPro" id="IPR016035">
    <property type="entry name" value="Acyl_Trfase/lysoPLipase"/>
</dbReference>
<feature type="short sequence motif" description="GXSXG" evidence="2">
    <location>
        <begin position="66"/>
        <end position="70"/>
    </location>
</feature>
<feature type="transmembrane region" description="Helical" evidence="3">
    <location>
        <begin position="1037"/>
        <end position="1056"/>
    </location>
</feature>
<dbReference type="PROSITE" id="PS51635">
    <property type="entry name" value="PNPLA"/>
    <property type="match status" value="1"/>
</dbReference>
<evidence type="ECO:0000313" key="6">
    <source>
        <dbReference type="Proteomes" id="UP000010471"/>
    </source>
</evidence>
<dbReference type="OrthoDB" id="100834at2"/>
<protein>
    <submittedName>
        <fullName evidence="5">Patatin-related protein</fullName>
    </submittedName>
</protein>
<dbReference type="InterPro" id="IPR024282">
    <property type="entry name" value="DUF3376"/>
</dbReference>
<evidence type="ECO:0000256" key="1">
    <source>
        <dbReference type="ARBA" id="ARBA00023098"/>
    </source>
</evidence>
<keyword evidence="1 2" id="KW-0443">Lipid metabolism</keyword>
<dbReference type="GO" id="GO:0016042">
    <property type="term" value="P:lipid catabolic process"/>
    <property type="evidence" value="ECO:0007669"/>
    <property type="project" value="UniProtKB-UniRule"/>
</dbReference>
<dbReference type="HOGENOM" id="CLU_289991_0_0_3"/>
<feature type="active site" description="Nucleophile" evidence="2">
    <location>
        <position position="68"/>
    </location>
</feature>
<dbReference type="AlphaFoldDB" id="K9WHM0"/>
<dbReference type="SUPFAM" id="SSF52151">
    <property type="entry name" value="FabD/lysophospholipase-like"/>
    <property type="match status" value="1"/>
</dbReference>
<evidence type="ECO:0000256" key="3">
    <source>
        <dbReference type="SAM" id="Phobius"/>
    </source>
</evidence>